<name>A0ABQ5XDR6_9GAMM</name>
<evidence type="ECO:0000313" key="1">
    <source>
        <dbReference type="EMBL" id="GLQ88579.1"/>
    </source>
</evidence>
<accession>A0ABQ5XDR6</accession>
<protein>
    <submittedName>
        <fullName evidence="1">Uncharacterized protein</fullName>
    </submittedName>
</protein>
<sequence length="138" mass="15053">MTAIYNELSFDTPLHARWAAFFDLAGWHWSACVARVDNWKPDFRVTFACGHSECSDSHTLLVSILDVADISGVKDHPALSHRYGVKGTSADAGALFGATPKATQWEMSHGAGGGLDDVVAWTPNAEQLWKEAKTLVHE</sequence>
<dbReference type="Proteomes" id="UP001156627">
    <property type="component" value="Unassembled WGS sequence"/>
</dbReference>
<evidence type="ECO:0000313" key="2">
    <source>
        <dbReference type="Proteomes" id="UP001156627"/>
    </source>
</evidence>
<gene>
    <name evidence="1" type="ORF">GCM10007898_21490</name>
</gene>
<dbReference type="EMBL" id="BSOA01000018">
    <property type="protein sequence ID" value="GLQ88579.1"/>
    <property type="molecule type" value="Genomic_DNA"/>
</dbReference>
<keyword evidence="2" id="KW-1185">Reference proteome</keyword>
<proteinExistence type="predicted"/>
<organism evidence="1 2">
    <name type="scientific">Dyella flagellata</name>
    <dbReference type="NCBI Taxonomy" id="1867833"/>
    <lineage>
        <taxon>Bacteria</taxon>
        <taxon>Pseudomonadati</taxon>
        <taxon>Pseudomonadota</taxon>
        <taxon>Gammaproteobacteria</taxon>
        <taxon>Lysobacterales</taxon>
        <taxon>Rhodanobacteraceae</taxon>
        <taxon>Dyella</taxon>
    </lineage>
</organism>
<comment type="caution">
    <text evidence="1">The sequence shown here is derived from an EMBL/GenBank/DDBJ whole genome shotgun (WGS) entry which is preliminary data.</text>
</comment>
<reference evidence="2" key="1">
    <citation type="journal article" date="2019" name="Int. J. Syst. Evol. Microbiol.">
        <title>The Global Catalogue of Microorganisms (GCM) 10K type strain sequencing project: providing services to taxonomists for standard genome sequencing and annotation.</title>
        <authorList>
            <consortium name="The Broad Institute Genomics Platform"/>
            <consortium name="The Broad Institute Genome Sequencing Center for Infectious Disease"/>
            <person name="Wu L."/>
            <person name="Ma J."/>
        </authorList>
    </citation>
    <scope>NUCLEOTIDE SEQUENCE [LARGE SCALE GENOMIC DNA]</scope>
    <source>
        <strain evidence="2">NBRC 111981</strain>
    </source>
</reference>